<feature type="compositionally biased region" description="Polar residues" evidence="1">
    <location>
        <begin position="465"/>
        <end position="487"/>
    </location>
</feature>
<feature type="compositionally biased region" description="Polar residues" evidence="1">
    <location>
        <begin position="544"/>
        <end position="557"/>
    </location>
</feature>
<accession>A0A1Q3A0W3</accession>
<feature type="region of interest" description="Disordered" evidence="1">
    <location>
        <begin position="251"/>
        <end position="565"/>
    </location>
</feature>
<feature type="compositionally biased region" description="Low complexity" evidence="1">
    <location>
        <begin position="424"/>
        <end position="435"/>
    </location>
</feature>
<evidence type="ECO:0000259" key="2">
    <source>
        <dbReference type="PROSITE" id="PS51072"/>
    </source>
</evidence>
<dbReference type="InterPro" id="IPR049609">
    <property type="entry name" value="Syp1-like_MHD"/>
</dbReference>
<dbReference type="Pfam" id="PF10291">
    <property type="entry name" value="muHD"/>
    <property type="match status" value="1"/>
</dbReference>
<feature type="domain" description="MHD" evidence="2">
    <location>
        <begin position="684"/>
        <end position="940"/>
    </location>
</feature>
<dbReference type="CDD" id="cd09264">
    <property type="entry name" value="AP_Syp1_MHD"/>
    <property type="match status" value="1"/>
</dbReference>
<dbReference type="eggNOG" id="ENOG502QQAW">
    <property type="taxonomic scope" value="Eukaryota"/>
</dbReference>
<name>A0A1Q3A0W3_ZYGRO</name>
<dbReference type="CDD" id="cd07650">
    <property type="entry name" value="F-BAR_Syp1p_like"/>
    <property type="match status" value="1"/>
</dbReference>
<dbReference type="Proteomes" id="UP000187013">
    <property type="component" value="Unassembled WGS sequence"/>
</dbReference>
<dbReference type="Gene3D" id="1.20.1270.60">
    <property type="entry name" value="Arfaptin homology (AH) domain/BAR domain"/>
    <property type="match status" value="1"/>
</dbReference>
<protein>
    <recommendedName>
        <fullName evidence="2">MHD domain-containing protein</fullName>
    </recommendedName>
</protein>
<dbReference type="PROSITE" id="PS51072">
    <property type="entry name" value="MHD"/>
    <property type="match status" value="1"/>
</dbReference>
<comment type="caution">
    <text evidence="3">The sequence shown here is derived from an EMBL/GenBank/DDBJ whole genome shotgun (WGS) entry which is preliminary data.</text>
</comment>
<dbReference type="SUPFAM" id="SSF103657">
    <property type="entry name" value="BAR/IMD domain-like"/>
    <property type="match status" value="1"/>
</dbReference>
<dbReference type="EMBL" id="BDGX01000014">
    <property type="protein sequence ID" value="GAV49327.1"/>
    <property type="molecule type" value="Genomic_DNA"/>
</dbReference>
<feature type="compositionally biased region" description="Polar residues" evidence="1">
    <location>
        <begin position="437"/>
        <end position="452"/>
    </location>
</feature>
<feature type="compositionally biased region" description="Polar residues" evidence="1">
    <location>
        <begin position="499"/>
        <end position="523"/>
    </location>
</feature>
<dbReference type="AlphaFoldDB" id="A0A1Q3A0W3"/>
<dbReference type="OrthoDB" id="331602at2759"/>
<proteinExistence type="predicted"/>
<evidence type="ECO:0000256" key="1">
    <source>
        <dbReference type="SAM" id="MobiDB-lite"/>
    </source>
</evidence>
<dbReference type="InterPro" id="IPR028565">
    <property type="entry name" value="MHD"/>
</dbReference>
<evidence type="ECO:0000313" key="3">
    <source>
        <dbReference type="EMBL" id="GAV49327.1"/>
    </source>
</evidence>
<sequence>MSQERTKYADSILTTKGPYEASETVRIRLSQAKLINKNFYLFFKEIANLKKSYTQQLRKIIDDNEDLNKILKSQMLETKVLTEQEMGNFNFESLGDLESIWLAIVDELKADLRASSEFCNTLEEEVIGGLERANENDHRWSQSKKMHSNLSQVAANIDYLVRTNDRDGKLDELSKRWDTQGPMLFELFETIDHDRLATLKKCALRYQTGYGDYILSTSKQSEESMENFLEFDPDVEIDRFAREASRYSFQPTPVAVDGASPSPSPAGGNREKRKSVFGTVGNIGHRFTSQSTGNTVLHHDLNNDEFSDGANSGSSSGPGTTGKKPQSKLRSKVGSIFGKGKLRSRRNSEMGGPQQSSIIHEPSDDEYSLRRSGSATHARDTLRDNGGDAGPRAADFNKDDDTRGSYFDGVGAGGAGSGSDTRTAPGGAVPGGAVPESTGSGYYQPPNSTVSGSYAEPTPAATAASNLNTSSYGTTDTMNSPNMTQAPTRPLDRQEPQRSHQQIYDPPQQNMGVLRPNSNNAAPLNNVKAPTLPPVRNGSIDPMNRNSATTENRTSVSGLGASGPVVGGLDGSDVPSSFPRQGPINNNFAPANSAGQGAPNLGGNIDQGSVPLSSNAGSAGLPINNIASPEMVSSAEGTRESANNLLRSQVTGDLTVLNPQVTGPSTSTKGQNVFQHFSLEGTSAYGLNASIAEVISCTFREGIVVDSQLIGELALNYVSNTAMNTPLPIEINLKIDKANNFSKMVLNQAFIQRTEAEFFKVNPLFIDGRTLGAVKYSMDNPSPPVTIQPVWRFEPHQASVVLTIKFSPSVPLEVNKLVLEDVAVFVSIAGAETNSALSKPQGSFSKEKKRIAWRFKEPLVLHRNGEERLIARFITDRTACESENGVSTKFIIRGQGPREGDIGSGISLRAQDLDENNPFGGPWDLVNCTRTLTAGNYYGLSQ</sequence>
<dbReference type="InterPro" id="IPR027267">
    <property type="entry name" value="AH/BAR_dom_sf"/>
</dbReference>
<reference evidence="3 4" key="1">
    <citation type="submission" date="2016-08" db="EMBL/GenBank/DDBJ databases">
        <title>Draft genome sequence of allopolyploid Zygosaccharomyces rouxii.</title>
        <authorList>
            <person name="Watanabe J."/>
            <person name="Uehara K."/>
            <person name="Mogi Y."/>
            <person name="Tsukioka Y."/>
        </authorList>
    </citation>
    <scope>NUCLEOTIDE SEQUENCE [LARGE SCALE GENOMIC DNA]</scope>
    <source>
        <strain evidence="3 4">NBRC 110957</strain>
    </source>
</reference>
<feature type="compositionally biased region" description="Low complexity" evidence="1">
    <location>
        <begin position="312"/>
        <end position="324"/>
    </location>
</feature>
<dbReference type="InterPro" id="IPR018808">
    <property type="entry name" value="Muniscin_C"/>
</dbReference>
<gene>
    <name evidence="3" type="ORF">ZYGR_0N07340</name>
</gene>
<feature type="compositionally biased region" description="Basic and acidic residues" evidence="1">
    <location>
        <begin position="377"/>
        <end position="386"/>
    </location>
</feature>
<evidence type="ECO:0000313" key="4">
    <source>
        <dbReference type="Proteomes" id="UP000187013"/>
    </source>
</evidence>
<feature type="region of interest" description="Disordered" evidence="1">
    <location>
        <begin position="594"/>
        <end position="613"/>
    </location>
</feature>
<organism evidence="3 4">
    <name type="scientific">Zygosaccharomyces rouxii</name>
    <dbReference type="NCBI Taxonomy" id="4956"/>
    <lineage>
        <taxon>Eukaryota</taxon>
        <taxon>Fungi</taxon>
        <taxon>Dikarya</taxon>
        <taxon>Ascomycota</taxon>
        <taxon>Saccharomycotina</taxon>
        <taxon>Saccharomycetes</taxon>
        <taxon>Saccharomycetales</taxon>
        <taxon>Saccharomycetaceae</taxon>
        <taxon>Zygosaccharomyces</taxon>
    </lineage>
</organism>